<comment type="caution">
    <text evidence="2">The sequence shown here is derived from an EMBL/GenBank/DDBJ whole genome shotgun (WGS) entry which is preliminary data.</text>
</comment>
<organism evidence="2 3">
    <name type="scientific">Lachnoanaerobaculum gingivalis</name>
    <dbReference type="NCBI Taxonomy" id="2490855"/>
    <lineage>
        <taxon>Bacteria</taxon>
        <taxon>Bacillati</taxon>
        <taxon>Bacillota</taxon>
        <taxon>Clostridia</taxon>
        <taxon>Lachnospirales</taxon>
        <taxon>Lachnospiraceae</taxon>
        <taxon>Lachnoanaerobaculum</taxon>
    </lineage>
</organism>
<evidence type="ECO:0000256" key="1">
    <source>
        <dbReference type="SAM" id="Phobius"/>
    </source>
</evidence>
<dbReference type="OrthoDB" id="2885998at2"/>
<dbReference type="RefSeq" id="WP_128674207.1">
    <property type="nucleotide sequence ID" value="NZ_RRCO01000003.1"/>
</dbReference>
<name>A0A3P3QXW6_9FIRM</name>
<proteinExistence type="predicted"/>
<reference evidence="2 3" key="1">
    <citation type="submission" date="2018-11" db="EMBL/GenBank/DDBJ databases">
        <title>Genome sequencing of Lachnoanaerobaculum sp. KCOM 2030 (= ChDC B114).</title>
        <authorList>
            <person name="Kook J.-K."/>
            <person name="Park S.-N."/>
            <person name="Lim Y.K."/>
        </authorList>
    </citation>
    <scope>NUCLEOTIDE SEQUENCE [LARGE SCALE GENOMIC DNA]</scope>
    <source>
        <strain evidence="2 3">KCOM 2030</strain>
    </source>
</reference>
<protein>
    <submittedName>
        <fullName evidence="2">Uncharacterized protein</fullName>
    </submittedName>
</protein>
<accession>A0A3P3QXW6</accession>
<dbReference type="EMBL" id="RRCO01000003">
    <property type="protein sequence ID" value="RRJ25578.1"/>
    <property type="molecule type" value="Genomic_DNA"/>
</dbReference>
<sequence>MKLIKRRLIVALYVTFMMVITLPAIFYIFQWNITSGETFFYKGEKFIYNFMVYILEPLIVMAYLYFVYVTAASLRFYFKYKDFGANCYYFHRDRLYIHSGFLPIPIEKIEYMKIVRHVYRGEYFVISIKIKNKMLKHKFRLGIGGFIRGDNSVLLKKLIDDLKKRDIPYVMK</sequence>
<keyword evidence="1" id="KW-0472">Membrane</keyword>
<keyword evidence="3" id="KW-1185">Reference proteome</keyword>
<feature type="transmembrane region" description="Helical" evidence="1">
    <location>
        <begin position="50"/>
        <end position="71"/>
    </location>
</feature>
<evidence type="ECO:0000313" key="3">
    <source>
        <dbReference type="Proteomes" id="UP000272490"/>
    </source>
</evidence>
<dbReference type="Proteomes" id="UP000272490">
    <property type="component" value="Unassembled WGS sequence"/>
</dbReference>
<keyword evidence="1" id="KW-1133">Transmembrane helix</keyword>
<gene>
    <name evidence="2" type="ORF">EHV10_08100</name>
</gene>
<feature type="transmembrane region" description="Helical" evidence="1">
    <location>
        <begin position="7"/>
        <end position="30"/>
    </location>
</feature>
<keyword evidence="1" id="KW-0812">Transmembrane</keyword>
<evidence type="ECO:0000313" key="2">
    <source>
        <dbReference type="EMBL" id="RRJ25578.1"/>
    </source>
</evidence>
<dbReference type="AlphaFoldDB" id="A0A3P3QXW6"/>